<dbReference type="AlphaFoldDB" id="A0AAW8QV43"/>
<evidence type="ECO:0000256" key="2">
    <source>
        <dbReference type="SAM" id="Phobius"/>
    </source>
</evidence>
<keyword evidence="2" id="KW-1133">Transmembrane helix</keyword>
<proteinExistence type="predicted"/>
<name>A0AAW8QV43_9ALTE</name>
<reference evidence="3 4" key="1">
    <citation type="submission" date="2023-09" db="EMBL/GenBank/DDBJ databases">
        <authorList>
            <person name="Rey-Velasco X."/>
        </authorList>
    </citation>
    <scope>NUCLEOTIDE SEQUENCE [LARGE SCALE GENOMIC DNA]</scope>
    <source>
        <strain evidence="3 4">W409</strain>
    </source>
</reference>
<feature type="region of interest" description="Disordered" evidence="1">
    <location>
        <begin position="53"/>
        <end position="76"/>
    </location>
</feature>
<sequence length="76" mass="8550">MNKVFRFAAAIVVLALAVYLMVTLFFVFLVLAGIGLLYVLFMRFFGKSPKANMHEPSDGIVIEHDPLDSDDKSRKD</sequence>
<dbReference type="Proteomes" id="UP001249020">
    <property type="component" value="Unassembled WGS sequence"/>
</dbReference>
<evidence type="ECO:0000313" key="4">
    <source>
        <dbReference type="Proteomes" id="UP001249020"/>
    </source>
</evidence>
<comment type="caution">
    <text evidence="3">The sequence shown here is derived from an EMBL/GenBank/DDBJ whole genome shotgun (WGS) entry which is preliminary data.</text>
</comment>
<keyword evidence="2" id="KW-0472">Membrane</keyword>
<keyword evidence="4" id="KW-1185">Reference proteome</keyword>
<gene>
    <name evidence="3" type="ORF">RM544_00595</name>
</gene>
<evidence type="ECO:0000256" key="1">
    <source>
        <dbReference type="SAM" id="MobiDB-lite"/>
    </source>
</evidence>
<organism evidence="3 4">
    <name type="scientific">Brumicola blandensis</name>
    <dbReference type="NCBI Taxonomy" id="3075611"/>
    <lineage>
        <taxon>Bacteria</taxon>
        <taxon>Pseudomonadati</taxon>
        <taxon>Pseudomonadota</taxon>
        <taxon>Gammaproteobacteria</taxon>
        <taxon>Alteromonadales</taxon>
        <taxon>Alteromonadaceae</taxon>
        <taxon>Brumicola</taxon>
    </lineage>
</organism>
<feature type="transmembrane region" description="Helical" evidence="2">
    <location>
        <begin position="7"/>
        <end position="40"/>
    </location>
</feature>
<keyword evidence="2" id="KW-0812">Transmembrane</keyword>
<evidence type="ECO:0000313" key="3">
    <source>
        <dbReference type="EMBL" id="MDT0581028.1"/>
    </source>
</evidence>
<accession>A0AAW8QV43</accession>
<protein>
    <submittedName>
        <fullName evidence="3">Uncharacterized protein</fullName>
    </submittedName>
</protein>
<dbReference type="EMBL" id="JAVRIE010000001">
    <property type="protein sequence ID" value="MDT0581028.1"/>
    <property type="molecule type" value="Genomic_DNA"/>
</dbReference>
<dbReference type="RefSeq" id="WP_311359843.1">
    <property type="nucleotide sequence ID" value="NZ_JAVRIE010000001.1"/>
</dbReference>